<comment type="caution">
    <text evidence="4">The sequence shown here is derived from an EMBL/GenBank/DDBJ whole genome shotgun (WGS) entry which is preliminary data.</text>
</comment>
<evidence type="ECO:0000259" key="2">
    <source>
        <dbReference type="PROSITE" id="PS50110"/>
    </source>
</evidence>
<dbReference type="InterPro" id="IPR001789">
    <property type="entry name" value="Sig_transdc_resp-reg_receiver"/>
</dbReference>
<dbReference type="Gene3D" id="1.10.3210.10">
    <property type="entry name" value="Hypothetical protein af1432"/>
    <property type="match status" value="1"/>
</dbReference>
<protein>
    <submittedName>
        <fullName evidence="4">Two-component system response regulator</fullName>
    </submittedName>
</protein>
<proteinExistence type="predicted"/>
<keyword evidence="1" id="KW-0597">Phosphoprotein</keyword>
<sequence length="347" mass="38192">MMAIRSDVTYSLLLVEDNPGDARLIEIMLGDVGGCTIEKADSLAKAVAKLAEFRPDAILLDLSLPDGQGLTVIDCIRAAAPTIPVIVVTGLQDEEMALKAVQHGCQDYLVKGEGDGNLIRRAVLYSIERMAMDVEREEYAKRLKQVLRQTVRTVSLTLEMRDPYTTGHQRRVAQIAGAIGRRLGLSAEVIEGIETGSLIHDIGKIQIPAEFLSRPGKLSYEAFQVIKTHPRMGWEIVRNIDFPWPVAEMVQQHHECMDGSGYPDGLKGDQIILEARIIAVADVFEAIVSHRPYRPALGLESAIAEIKAFSGIRYDPAVVQACIEIVEERGGVPFDEDVSDVLVRRSP</sequence>
<dbReference type="SUPFAM" id="SSF109604">
    <property type="entry name" value="HD-domain/PDEase-like"/>
    <property type="match status" value="1"/>
</dbReference>
<dbReference type="CDD" id="cd00077">
    <property type="entry name" value="HDc"/>
    <property type="match status" value="1"/>
</dbReference>
<dbReference type="CDD" id="cd00156">
    <property type="entry name" value="REC"/>
    <property type="match status" value="1"/>
</dbReference>
<evidence type="ECO:0000313" key="4">
    <source>
        <dbReference type="EMBL" id="RAU21018.1"/>
    </source>
</evidence>
<evidence type="ECO:0000256" key="1">
    <source>
        <dbReference type="PROSITE-ProRule" id="PRU00169"/>
    </source>
</evidence>
<dbReference type="EMBL" id="PGTO01000014">
    <property type="protein sequence ID" value="RAU21018.1"/>
    <property type="molecule type" value="Genomic_DNA"/>
</dbReference>
<dbReference type="InterPro" id="IPR006675">
    <property type="entry name" value="HDIG_dom"/>
</dbReference>
<dbReference type="Pfam" id="PF00072">
    <property type="entry name" value="Response_reg"/>
    <property type="match status" value="1"/>
</dbReference>
<evidence type="ECO:0000313" key="5">
    <source>
        <dbReference type="Proteomes" id="UP000251075"/>
    </source>
</evidence>
<reference evidence="4 5" key="1">
    <citation type="submission" date="2017-11" db="EMBL/GenBank/DDBJ databases">
        <title>Draft genome sequence of magnetotactic bacterium Magnetospirillum kuznetsovii LBB-42.</title>
        <authorList>
            <person name="Grouzdev D.S."/>
            <person name="Rysina M.S."/>
            <person name="Baslerov R.V."/>
            <person name="Koziaeva V."/>
        </authorList>
    </citation>
    <scope>NUCLEOTIDE SEQUENCE [LARGE SCALE GENOMIC DNA]</scope>
    <source>
        <strain evidence="4 5">LBB-42</strain>
    </source>
</reference>
<name>A0A364NVA7_9PROT</name>
<keyword evidence="5" id="KW-1185">Reference proteome</keyword>
<dbReference type="Proteomes" id="UP000251075">
    <property type="component" value="Unassembled WGS sequence"/>
</dbReference>
<dbReference type="OrthoDB" id="9176789at2"/>
<dbReference type="InterPro" id="IPR003607">
    <property type="entry name" value="HD/PDEase_dom"/>
</dbReference>
<dbReference type="PROSITE" id="PS50110">
    <property type="entry name" value="RESPONSE_REGULATORY"/>
    <property type="match status" value="1"/>
</dbReference>
<dbReference type="AlphaFoldDB" id="A0A364NVA7"/>
<dbReference type="InterPro" id="IPR011006">
    <property type="entry name" value="CheY-like_superfamily"/>
</dbReference>
<dbReference type="PANTHER" id="PTHR45228">
    <property type="entry name" value="CYCLIC DI-GMP PHOSPHODIESTERASE TM_0186-RELATED"/>
    <property type="match status" value="1"/>
</dbReference>
<organism evidence="4 5">
    <name type="scientific">Paramagnetospirillum kuznetsovii</name>
    <dbReference type="NCBI Taxonomy" id="2053833"/>
    <lineage>
        <taxon>Bacteria</taxon>
        <taxon>Pseudomonadati</taxon>
        <taxon>Pseudomonadota</taxon>
        <taxon>Alphaproteobacteria</taxon>
        <taxon>Rhodospirillales</taxon>
        <taxon>Magnetospirillaceae</taxon>
        <taxon>Paramagnetospirillum</taxon>
    </lineage>
</organism>
<evidence type="ECO:0000259" key="3">
    <source>
        <dbReference type="PROSITE" id="PS51832"/>
    </source>
</evidence>
<accession>A0A364NVA7</accession>
<gene>
    <name evidence="4" type="ORF">CU669_15655</name>
</gene>
<dbReference type="GO" id="GO:0008081">
    <property type="term" value="F:phosphoric diester hydrolase activity"/>
    <property type="evidence" value="ECO:0007669"/>
    <property type="project" value="UniProtKB-ARBA"/>
</dbReference>
<dbReference type="PROSITE" id="PS51832">
    <property type="entry name" value="HD_GYP"/>
    <property type="match status" value="1"/>
</dbReference>
<dbReference type="Gene3D" id="3.40.50.2300">
    <property type="match status" value="1"/>
</dbReference>
<dbReference type="InterPro" id="IPR037522">
    <property type="entry name" value="HD_GYP_dom"/>
</dbReference>
<dbReference type="NCBIfam" id="TIGR00277">
    <property type="entry name" value="HDIG"/>
    <property type="match status" value="1"/>
</dbReference>
<feature type="modified residue" description="4-aspartylphosphate" evidence="1">
    <location>
        <position position="61"/>
    </location>
</feature>
<dbReference type="InterPro" id="IPR052020">
    <property type="entry name" value="Cyclic_di-GMP/3'3'-cGAMP_PDE"/>
</dbReference>
<feature type="domain" description="Response regulatory" evidence="2">
    <location>
        <begin position="11"/>
        <end position="126"/>
    </location>
</feature>
<dbReference type="PANTHER" id="PTHR45228:SF4">
    <property type="entry name" value="LIPOPROTEIN"/>
    <property type="match status" value="1"/>
</dbReference>
<dbReference type="SUPFAM" id="SSF52172">
    <property type="entry name" value="CheY-like"/>
    <property type="match status" value="1"/>
</dbReference>
<dbReference type="SMART" id="SM00448">
    <property type="entry name" value="REC"/>
    <property type="match status" value="1"/>
</dbReference>
<dbReference type="GO" id="GO:0000160">
    <property type="term" value="P:phosphorelay signal transduction system"/>
    <property type="evidence" value="ECO:0007669"/>
    <property type="project" value="InterPro"/>
</dbReference>
<dbReference type="Pfam" id="PF13487">
    <property type="entry name" value="HD_5"/>
    <property type="match status" value="1"/>
</dbReference>
<dbReference type="SMART" id="SM00471">
    <property type="entry name" value="HDc"/>
    <property type="match status" value="1"/>
</dbReference>
<feature type="domain" description="HD-GYP" evidence="3">
    <location>
        <begin position="143"/>
        <end position="338"/>
    </location>
</feature>